<feature type="active site" evidence="3">
    <location>
        <position position="249"/>
    </location>
</feature>
<comment type="caution">
    <text evidence="6">The sequence shown here is derived from an EMBL/GenBank/DDBJ whole genome shotgun (WGS) entry which is preliminary data.</text>
</comment>
<evidence type="ECO:0000313" key="6">
    <source>
        <dbReference type="EMBL" id="OWY36786.1"/>
    </source>
</evidence>
<dbReference type="EMBL" id="NJGV01000001">
    <property type="protein sequence ID" value="OWY36786.1"/>
    <property type="molecule type" value="Genomic_DNA"/>
</dbReference>
<gene>
    <name evidence="6" type="ORF">CEJ45_01460</name>
</gene>
<keyword evidence="2 4" id="KW-0560">Oxidoreductase</keyword>
<dbReference type="PROSITE" id="PS00687">
    <property type="entry name" value="ALDEHYDE_DEHYDR_GLU"/>
    <property type="match status" value="1"/>
</dbReference>
<name>A0A225SZS4_9BURK</name>
<dbReference type="InterPro" id="IPR016161">
    <property type="entry name" value="Ald_DH/histidinol_DH"/>
</dbReference>
<accession>A0A225SZS4</accession>
<dbReference type="InterPro" id="IPR016162">
    <property type="entry name" value="Ald_DH_N"/>
</dbReference>
<keyword evidence="7" id="KW-1185">Reference proteome</keyword>
<dbReference type="FunFam" id="3.40.605.10:FF:000007">
    <property type="entry name" value="NAD/NADP-dependent betaine aldehyde dehydrogenase"/>
    <property type="match status" value="1"/>
</dbReference>
<dbReference type="Proteomes" id="UP000214747">
    <property type="component" value="Unassembled WGS sequence"/>
</dbReference>
<organism evidence="6 7">
    <name type="scientific">Herbaspirillum aquaticum</name>
    <dbReference type="NCBI Taxonomy" id="568783"/>
    <lineage>
        <taxon>Bacteria</taxon>
        <taxon>Pseudomonadati</taxon>
        <taxon>Pseudomonadota</taxon>
        <taxon>Betaproteobacteria</taxon>
        <taxon>Burkholderiales</taxon>
        <taxon>Oxalobacteraceae</taxon>
        <taxon>Herbaspirillum</taxon>
    </lineage>
</organism>
<protein>
    <submittedName>
        <fullName evidence="6">Aldehyde dehydrogenase</fullName>
    </submittedName>
</protein>
<dbReference type="AlphaFoldDB" id="A0A225SZS4"/>
<comment type="similarity">
    <text evidence="1 4">Belongs to the aldehyde dehydrogenase family.</text>
</comment>
<dbReference type="InterPro" id="IPR029510">
    <property type="entry name" value="Ald_DH_CS_GLU"/>
</dbReference>
<evidence type="ECO:0000256" key="3">
    <source>
        <dbReference type="PROSITE-ProRule" id="PRU10007"/>
    </source>
</evidence>
<reference evidence="6 7" key="1">
    <citation type="journal article" date="2010" name="Int. J. Syst. Evol. Microbiol.">
        <title>Reclassification of Herbaspirillum putei as a later heterotypic synonym of Herbaspirillum huttiense, with the description of H. huttiense subsp. huttiense subsp. nov. and H. huttiense subsp. putei subsp. nov., comb. nov., and description of Herbaspirillum aquaticum sp. nov.</title>
        <authorList>
            <person name="Dobritsa A.P."/>
            <person name="Reddy M.C."/>
            <person name="Samadpour M."/>
        </authorList>
    </citation>
    <scope>NUCLEOTIDE SEQUENCE [LARGE SCALE GENOMIC DNA]</scope>
    <source>
        <strain evidence="6 7">IEH 4430</strain>
    </source>
</reference>
<sequence length="480" mass="51162">MSSPKTLLIDGRWHAAQDGQAIDVIDPSHAKVFTQISRGGKADIDLAVAAARSALSGPWGRLTATERGRLLMRLGELILAHAEEIAQLEARDTGKPITVARNDVKVVARYFEFYGSAADKIHGETIPYLDGYNVSLVRVPHGVTAHIIPWNYPAQMFGRSLAPALAMGNATVLKPSEDACLSGIKLAELAMEAGFPPGALNLVTGYGHEAGAALTAHPGIDFATFTGSPEVGVMVQEATARNHIPCVLELGGKSPQIVFDDVDLDKAVPVIVKAITQNAGQTCSAGSRLLVQENIYDRFVARVAERFAQVRVGTPEMDLDCGPIVNRKQRDRVQGFIDEAIASGVPVLAQGVLGEGIPGEGYFVRPTLFGRVPRDHKLACREVFGPVLSAMSFTDEDDAIALANATEYGLAAGIWTENGGRQARLAQRVLSGQVFINCYGAGGGVELPFGGVKKSGHGREKGLLALEEMSTTKTIVHHFK</sequence>
<dbReference type="SUPFAM" id="SSF53720">
    <property type="entry name" value="ALDH-like"/>
    <property type="match status" value="1"/>
</dbReference>
<dbReference type="Gene3D" id="3.40.605.10">
    <property type="entry name" value="Aldehyde Dehydrogenase, Chain A, domain 1"/>
    <property type="match status" value="1"/>
</dbReference>
<dbReference type="CDD" id="cd07109">
    <property type="entry name" value="ALDH_AAS00426"/>
    <property type="match status" value="1"/>
</dbReference>
<dbReference type="PANTHER" id="PTHR11699">
    <property type="entry name" value="ALDEHYDE DEHYDROGENASE-RELATED"/>
    <property type="match status" value="1"/>
</dbReference>
<dbReference type="InterPro" id="IPR016163">
    <property type="entry name" value="Ald_DH_C"/>
</dbReference>
<dbReference type="Gene3D" id="3.40.309.10">
    <property type="entry name" value="Aldehyde Dehydrogenase, Chain A, domain 2"/>
    <property type="match status" value="1"/>
</dbReference>
<dbReference type="RefSeq" id="WP_088753469.1">
    <property type="nucleotide sequence ID" value="NZ_NJGV01000001.1"/>
</dbReference>
<dbReference type="FunFam" id="3.40.309.10:FF:000012">
    <property type="entry name" value="Betaine aldehyde dehydrogenase"/>
    <property type="match status" value="1"/>
</dbReference>
<evidence type="ECO:0000313" key="7">
    <source>
        <dbReference type="Proteomes" id="UP000214747"/>
    </source>
</evidence>
<evidence type="ECO:0000256" key="1">
    <source>
        <dbReference type="ARBA" id="ARBA00009986"/>
    </source>
</evidence>
<evidence type="ECO:0000259" key="5">
    <source>
        <dbReference type="Pfam" id="PF00171"/>
    </source>
</evidence>
<dbReference type="Pfam" id="PF00171">
    <property type="entry name" value="Aldedh"/>
    <property type="match status" value="1"/>
</dbReference>
<evidence type="ECO:0000256" key="4">
    <source>
        <dbReference type="RuleBase" id="RU003345"/>
    </source>
</evidence>
<feature type="domain" description="Aldehyde dehydrogenase" evidence="5">
    <location>
        <begin position="13"/>
        <end position="475"/>
    </location>
</feature>
<evidence type="ECO:0000256" key="2">
    <source>
        <dbReference type="ARBA" id="ARBA00023002"/>
    </source>
</evidence>
<dbReference type="GO" id="GO:0016620">
    <property type="term" value="F:oxidoreductase activity, acting on the aldehyde or oxo group of donors, NAD or NADP as acceptor"/>
    <property type="evidence" value="ECO:0007669"/>
    <property type="project" value="InterPro"/>
</dbReference>
<proteinExistence type="inferred from homology"/>
<dbReference type="InterPro" id="IPR015590">
    <property type="entry name" value="Aldehyde_DH_dom"/>
</dbReference>